<dbReference type="InterPro" id="IPR007889">
    <property type="entry name" value="HTH_Psq"/>
</dbReference>
<dbReference type="Gene3D" id="1.10.10.60">
    <property type="entry name" value="Homeodomain-like"/>
    <property type="match status" value="1"/>
</dbReference>
<evidence type="ECO:0000256" key="2">
    <source>
        <dbReference type="SAM" id="MobiDB-lite"/>
    </source>
</evidence>
<dbReference type="PANTHER" id="PTHR19303">
    <property type="entry name" value="TRANSPOSON"/>
    <property type="match status" value="1"/>
</dbReference>
<dbReference type="Pfam" id="PF05225">
    <property type="entry name" value="HTH_psq"/>
    <property type="match status" value="1"/>
</dbReference>
<evidence type="ECO:0000259" key="3">
    <source>
        <dbReference type="Pfam" id="PF03184"/>
    </source>
</evidence>
<feature type="domain" description="HTH psq-type" evidence="4">
    <location>
        <begin position="31"/>
        <end position="65"/>
    </location>
</feature>
<comment type="subcellular location">
    <subcellularLocation>
        <location evidence="1">Nucleus</location>
    </subcellularLocation>
</comment>
<dbReference type="AlphaFoldDB" id="A0A8K0C4V2"/>
<dbReference type="Proteomes" id="UP000801492">
    <property type="component" value="Unassembled WGS sequence"/>
</dbReference>
<dbReference type="Pfam" id="PF03184">
    <property type="entry name" value="DDE_1"/>
    <property type="match status" value="1"/>
</dbReference>
<dbReference type="InterPro" id="IPR036397">
    <property type="entry name" value="RNaseH_sf"/>
</dbReference>
<reference evidence="5" key="1">
    <citation type="submission" date="2019-08" db="EMBL/GenBank/DDBJ databases">
        <title>The genome of the North American firefly Photinus pyralis.</title>
        <authorList>
            <consortium name="Photinus pyralis genome working group"/>
            <person name="Fallon T.R."/>
            <person name="Sander Lower S.E."/>
            <person name="Weng J.-K."/>
        </authorList>
    </citation>
    <scope>NUCLEOTIDE SEQUENCE</scope>
    <source>
        <strain evidence="5">TRF0915ILg1</strain>
        <tissue evidence="5">Whole body</tissue>
    </source>
</reference>
<proteinExistence type="predicted"/>
<accession>A0A8K0C4V2</accession>
<dbReference type="InterPro" id="IPR009057">
    <property type="entry name" value="Homeodomain-like_sf"/>
</dbReference>
<comment type="caution">
    <text evidence="5">The sequence shown here is derived from an EMBL/GenBank/DDBJ whole genome shotgun (WGS) entry which is preliminary data.</text>
</comment>
<evidence type="ECO:0000313" key="6">
    <source>
        <dbReference type="Proteomes" id="UP000801492"/>
    </source>
</evidence>
<feature type="domain" description="DDE-1" evidence="3">
    <location>
        <begin position="230"/>
        <end position="381"/>
    </location>
</feature>
<dbReference type="InterPro" id="IPR050863">
    <property type="entry name" value="CenT-Element_Derived"/>
</dbReference>
<name>A0A8K0C4V2_IGNLU</name>
<dbReference type="GO" id="GO:0005634">
    <property type="term" value="C:nucleus"/>
    <property type="evidence" value="ECO:0007669"/>
    <property type="project" value="UniProtKB-SubCell"/>
</dbReference>
<dbReference type="GO" id="GO:0003677">
    <property type="term" value="F:DNA binding"/>
    <property type="evidence" value="ECO:0007669"/>
    <property type="project" value="InterPro"/>
</dbReference>
<dbReference type="SUPFAM" id="SSF46689">
    <property type="entry name" value="Homeodomain-like"/>
    <property type="match status" value="1"/>
</dbReference>
<protein>
    <recommendedName>
        <fullName evidence="7">DDE-1 domain-containing protein</fullName>
    </recommendedName>
</protein>
<evidence type="ECO:0008006" key="7">
    <source>
        <dbReference type="Google" id="ProtNLM"/>
    </source>
</evidence>
<evidence type="ECO:0000313" key="5">
    <source>
        <dbReference type="EMBL" id="KAF2880283.1"/>
    </source>
</evidence>
<dbReference type="EMBL" id="VTPC01090989">
    <property type="protein sequence ID" value="KAF2880283.1"/>
    <property type="molecule type" value="Genomic_DNA"/>
</dbReference>
<organism evidence="5 6">
    <name type="scientific">Ignelater luminosus</name>
    <name type="common">Cucubano</name>
    <name type="synonym">Pyrophorus luminosus</name>
    <dbReference type="NCBI Taxonomy" id="2038154"/>
    <lineage>
        <taxon>Eukaryota</taxon>
        <taxon>Metazoa</taxon>
        <taxon>Ecdysozoa</taxon>
        <taxon>Arthropoda</taxon>
        <taxon>Hexapoda</taxon>
        <taxon>Insecta</taxon>
        <taxon>Pterygota</taxon>
        <taxon>Neoptera</taxon>
        <taxon>Endopterygota</taxon>
        <taxon>Coleoptera</taxon>
        <taxon>Polyphaga</taxon>
        <taxon>Elateriformia</taxon>
        <taxon>Elateroidea</taxon>
        <taxon>Elateridae</taxon>
        <taxon>Agrypninae</taxon>
        <taxon>Pyrophorini</taxon>
        <taxon>Ignelater</taxon>
    </lineage>
</organism>
<feature type="region of interest" description="Disordered" evidence="2">
    <location>
        <begin position="683"/>
        <end position="741"/>
    </location>
</feature>
<dbReference type="OrthoDB" id="6764886at2759"/>
<gene>
    <name evidence="5" type="ORF">ILUMI_25879</name>
</gene>
<sequence>MVAGDMVPTYAMAFKYKAKKDSTRRKVTKQELQNAIREVKSGTSLRKTAVKYNINRTTLRQYTKNEAKLQAFDDKGRYKASQIFTIAEERLLVEYLLTCSKMNYGLTRAQAMKLAFEYASANNKRIPDSWTKNRSAGKDWLRGFLCRNPDISLRTPEATSLSRATSFNKKNVGDFFENLKSVREKYNFEPHNIYNSDETGCTTVQDCPKVLASKNSKQVGLVTSAERGTLVTLCFAVNAVGQSLPPFFIFPRVKYRQDFVSDGPEGSDGDAFSTGWMTAKSFLKFMEHFKKYSHASKENPVLLILDNHESHVSVNVIKYARDNGITMATLPPHCSNRLQPLGVGVYSSFKSRYNSAMTNWMLSNPGKTVTIYNIPGFVKTIMSQAFSQTNILSGFRSTGIHPFNPDLFNEDDFMCSAVTDRDIPDDELLPEDSTSSRNRQAQIVFLAGTTSSSHPVLETDSSGDSESSLSILRTKENNQQEINDTNVTSASPVHEEVVVMAESAVSIQSKTEDVLASRDSRVETREDISNLIGASTVRDQNAGSILPIPSTSESVLLITPERIKPYPKCGPRKTLRRGRQPGKTKILTKTPEKYDIYKISIIISLYKYIWLSLPATMVNSPMHWGHLSHIPKKKWFETTGTCPFDIEIFTSSGFLGSAMTESRKQYHDVIETLEKEPVIDLQDSPTETPCDFISPEPIRSRKEKLQTRLKNALEEETRQNIPSTKKQKVTHNVLNDEDSSN</sequence>
<dbReference type="InterPro" id="IPR004875">
    <property type="entry name" value="DDE_SF_endonuclease_dom"/>
</dbReference>
<evidence type="ECO:0000256" key="1">
    <source>
        <dbReference type="ARBA" id="ARBA00004123"/>
    </source>
</evidence>
<evidence type="ECO:0000259" key="4">
    <source>
        <dbReference type="Pfam" id="PF05225"/>
    </source>
</evidence>
<dbReference type="PANTHER" id="PTHR19303:SF71">
    <property type="entry name" value="ZINC FINGER PHD-TYPE DOMAIN-CONTAINING PROTEIN"/>
    <property type="match status" value="1"/>
</dbReference>
<feature type="compositionally biased region" description="Basic and acidic residues" evidence="2">
    <location>
        <begin position="698"/>
        <end position="718"/>
    </location>
</feature>
<keyword evidence="6" id="KW-1185">Reference proteome</keyword>
<dbReference type="Gene3D" id="3.30.420.10">
    <property type="entry name" value="Ribonuclease H-like superfamily/Ribonuclease H"/>
    <property type="match status" value="1"/>
</dbReference>